<dbReference type="Gene3D" id="1.25.10.10">
    <property type="entry name" value="Leucine-rich Repeat Variant"/>
    <property type="match status" value="1"/>
</dbReference>
<evidence type="ECO:0000313" key="1">
    <source>
        <dbReference type="EMBL" id="OHS99050.1"/>
    </source>
</evidence>
<name>A0A1J4JIT7_9EUKA</name>
<gene>
    <name evidence="1" type="ORF">TRFO_08610</name>
</gene>
<dbReference type="RefSeq" id="XP_068352187.1">
    <property type="nucleotide sequence ID" value="XM_068494395.1"/>
</dbReference>
<dbReference type="GeneID" id="94829099"/>
<protein>
    <submittedName>
        <fullName evidence="1">Uncharacterized protein</fullName>
    </submittedName>
</protein>
<dbReference type="SUPFAM" id="SSF48371">
    <property type="entry name" value="ARM repeat"/>
    <property type="match status" value="1"/>
</dbReference>
<dbReference type="InterPro" id="IPR016024">
    <property type="entry name" value="ARM-type_fold"/>
</dbReference>
<dbReference type="AlphaFoldDB" id="A0A1J4JIT7"/>
<evidence type="ECO:0000313" key="2">
    <source>
        <dbReference type="Proteomes" id="UP000179807"/>
    </source>
</evidence>
<dbReference type="VEuPathDB" id="TrichDB:TRFO_08610"/>
<reference evidence="1" key="1">
    <citation type="submission" date="2016-10" db="EMBL/GenBank/DDBJ databases">
        <authorList>
            <person name="Benchimol M."/>
            <person name="Almeida L.G."/>
            <person name="Vasconcelos A.T."/>
            <person name="Perreira-Neves A."/>
            <person name="Rosa I.A."/>
            <person name="Tasca T."/>
            <person name="Bogo M.R."/>
            <person name="de Souza W."/>
        </authorList>
    </citation>
    <scope>NUCLEOTIDE SEQUENCE [LARGE SCALE GENOMIC DNA]</scope>
    <source>
        <strain evidence="1">K</strain>
    </source>
</reference>
<comment type="caution">
    <text evidence="1">The sequence shown here is derived from an EMBL/GenBank/DDBJ whole genome shotgun (WGS) entry which is preliminary data.</text>
</comment>
<dbReference type="InterPro" id="IPR011989">
    <property type="entry name" value="ARM-like"/>
</dbReference>
<dbReference type="EMBL" id="MLAK01001026">
    <property type="protein sequence ID" value="OHS99050.1"/>
    <property type="molecule type" value="Genomic_DNA"/>
</dbReference>
<organism evidence="1 2">
    <name type="scientific">Tritrichomonas foetus</name>
    <dbReference type="NCBI Taxonomy" id="1144522"/>
    <lineage>
        <taxon>Eukaryota</taxon>
        <taxon>Metamonada</taxon>
        <taxon>Parabasalia</taxon>
        <taxon>Tritrichomonadida</taxon>
        <taxon>Tritrichomonadidae</taxon>
        <taxon>Tritrichomonas</taxon>
    </lineage>
</organism>
<keyword evidence="2" id="KW-1185">Reference proteome</keyword>
<sequence>MNQVYYKSYSHLNRKIELFSEYEPGNSINEKNNTHINGDQLIENIKNLNHLICKYDVNTILEYIDQISKAVLNCTNNGFLEDIFNNSMITENILHILKETCDYKKREFNVISKAEFNSHMISLINIIHKISFLTENLNDANHIVNLLDVFSNNFSDFSLLTQLKAIVSIKNILISCEIEVLNQLLNQHSIFSYLISIYQNLKISKNSFNNDLFTSTIFCFEIFLYREIIQRNHIESFLQMIFSVPKSKPLQFSVICDTLRLHPDFLNNYPNLSIFSNAIRNIFHVKSIISTPALNLSLELMKLYSFEKFVQPLKPNFYDIFSNNNDENMLLQFNLIEFLNKFIDSYKYEAISYIFRENIFQYLLYNFHRFVFNVKQEMLFLFKRISENANQNEIIHLINVDFFSILIEYTENDMSYIIDMALDLFFIIFHHSFTYGNNVIFTQEIIKSPTIFNELEELSFTNNKAQLLLNQIKKNIEK</sequence>
<accession>A0A1J4JIT7</accession>
<proteinExistence type="predicted"/>
<dbReference type="Proteomes" id="UP000179807">
    <property type="component" value="Unassembled WGS sequence"/>
</dbReference>